<evidence type="ECO:0000313" key="3">
    <source>
        <dbReference type="Proteomes" id="UP000000702"/>
    </source>
</evidence>
<feature type="domain" description="DUF7623" evidence="1">
    <location>
        <begin position="1014"/>
        <end position="1076"/>
    </location>
</feature>
<reference evidence="2 3" key="2">
    <citation type="journal article" date="2012" name="Proc. Natl. Acad. Sci. U.S.A.">
        <title>Antigenic diversity is generated by distinct evolutionary mechanisms in African trypanosome species.</title>
        <authorList>
            <person name="Jackson A.P."/>
            <person name="Berry A."/>
            <person name="Aslett M."/>
            <person name="Allison H.C."/>
            <person name="Burton P."/>
            <person name="Vavrova-Anderson J."/>
            <person name="Brown R."/>
            <person name="Browne H."/>
            <person name="Corton N."/>
            <person name="Hauser H."/>
            <person name="Gamble J."/>
            <person name="Gilderthorp R."/>
            <person name="Marcello L."/>
            <person name="McQuillan J."/>
            <person name="Otto T.D."/>
            <person name="Quail M.A."/>
            <person name="Sanders M.J."/>
            <person name="van Tonder A."/>
            <person name="Ginger M.L."/>
            <person name="Field M.C."/>
            <person name="Barry J.D."/>
            <person name="Hertz-Fowler C."/>
            <person name="Berriman M."/>
        </authorList>
    </citation>
    <scope>NUCLEOTIDE SEQUENCE [LARGE SCALE GENOMIC DNA]</scope>
    <source>
        <strain evidence="2 3">IL3000</strain>
    </source>
</reference>
<dbReference type="InterPro" id="IPR056040">
    <property type="entry name" value="DUF7623"/>
</dbReference>
<feature type="domain" description="DUF7623" evidence="1">
    <location>
        <begin position="139"/>
        <end position="200"/>
    </location>
</feature>
<feature type="domain" description="DUF7623" evidence="1">
    <location>
        <begin position="1080"/>
        <end position="1142"/>
    </location>
</feature>
<dbReference type="VEuPathDB" id="TriTrypDB:TcIL3000_0_14580"/>
<dbReference type="Proteomes" id="UP000000702">
    <property type="component" value="Unassembled WGS sequence"/>
</dbReference>
<feature type="domain" description="DUF7623" evidence="1">
    <location>
        <begin position="71"/>
        <end position="134"/>
    </location>
</feature>
<feature type="domain" description="DUF7623" evidence="1">
    <location>
        <begin position="1283"/>
        <end position="1345"/>
    </location>
</feature>
<feature type="domain" description="DUF7623" evidence="1">
    <location>
        <begin position="609"/>
        <end position="673"/>
    </location>
</feature>
<sequence>MYGLEKFPYGLPIEILNPHNDEKFATMVACLRELKKDTVSNKKKIEDITCEMNEYARSLALNLLHGDRNFLNKQPEGVFLDELQLDGDKKFHALEVERAILKRTDSPNAEAVTALENSLNERAHELAREQLEEDLRGLNGFPRGVPLKLLRPHGDPRFAELVADLRQLKKNGDRKAGGVLRIEAQLDARADEMAEEFLRVDRVSYLKPEPLGVALELLPLDNDPEFSALEADRLRLLLDRNGNKNAIEELEEALNGCVFELVGKLLRANRGFLNEAPLGIPLGILPLDNDRQFHELEVKRFMLKTKDPVRNGTSINVLEDQLNDRALVLAEEQITDDLNDVDPAPKNIPLRLLRPHDDLAFRGLIERSRALKLQPALNPAELDALLCDMNLRAKQLAEDSILCCREKLDAFPEGIPLSALPLDSDALFRQMEQELVTLTLENERKNAARAADLELRLNERAGAIAYEVKLKDIEQLDQLPCGIPIGLLKPHKDPVFASLANDARGLRKTAGELFPPEVVDALNGRVIEIVMDVINKDQNYLDREPYGIPIAALRIEEDPGFRALQAERAKLLLTDPKHNADKISDLEDQLNLYATMRGKEFLVNDRGFLDLAPEGVPNVELDLDEDPLFHRMDVERAKLKIRDPVSNAYRIGDLEDKLNERAHELAKGLLDNELQAIEAEPEGVPLTFLRPCDDTEFSSLIIESSRLKKDPKRNATKIKELRERMSDHVYRLAREALANLRKQLDQEPEGIPLDLLPLDTDKSFKGMERELLALLAAPHRNEGNISNLRERMNGRCRELARDKMEGDCEFLDPQPEGIYLADLPLCLNEVFRSRISDRAKLKKLAPSGDEAIAKLEAELNTLVHTIAKEVKLSNRAFLNSFSHGIPKELLPLDDDRNFTTMEGRLRRLKCDGHRSASAVQKLEGMLQDRADDLALRILTGDRGTYLFFPEGMDAVDVPVDMDEEFSNLELQRAIVKLKAPAGWETDVKRLEDRLNGRLLELINERVKADRDFIEPDPEGIPLKDIPFDSDAEFKKLESQRRKLRRGSRRRAVDVTDLEDAMNDRIHVLARLILQDDLSLLQHEYRRIPTADLNLHNDAVFRELANRRRSAKREGDDAGRVAALEKEMDGRAQQVANDVITKDRAFLPPQPEGMYLSDLPLDIDDTFVALEGERRRRLKDPRIARRNKNVVSDIEANMSERSYELAREAFSKMRSFMDQEPEGLSLRELPLDADPIFKEAEVARYMLMRNPDHRLDDLLALESAMNQRAYEIARDVVTKDRGFLDPEPEGVPLAELPLDTDDDFKELAQRRFQLKRKNKSSRSTDVRILEEKMNDRVHELARVYLESCRTFLDREPEGVPLSDIPFGRDCTFTELERELLLQQKSSVGLDDRVINLQK</sequence>
<evidence type="ECO:0000313" key="2">
    <source>
        <dbReference type="EMBL" id="CCD16544.1"/>
    </source>
</evidence>
<organism evidence="2 3">
    <name type="scientific">Trypanosoma congolense (strain IL3000)</name>
    <dbReference type="NCBI Taxonomy" id="1068625"/>
    <lineage>
        <taxon>Eukaryota</taxon>
        <taxon>Discoba</taxon>
        <taxon>Euglenozoa</taxon>
        <taxon>Kinetoplastea</taxon>
        <taxon>Metakinetoplastina</taxon>
        <taxon>Trypanosomatida</taxon>
        <taxon>Trypanosomatidae</taxon>
        <taxon>Trypanosoma</taxon>
        <taxon>Nannomonas</taxon>
    </lineage>
</organism>
<evidence type="ECO:0000259" key="1">
    <source>
        <dbReference type="Pfam" id="PF24610"/>
    </source>
</evidence>
<feature type="domain" description="DUF7623" evidence="1">
    <location>
        <begin position="206"/>
        <end position="267"/>
    </location>
</feature>
<feature type="domain" description="DUF7623" evidence="1">
    <location>
        <begin position="811"/>
        <end position="871"/>
    </location>
</feature>
<dbReference type="EMBL" id="CAEQ01002335">
    <property type="protein sequence ID" value="CCD16544.1"/>
    <property type="molecule type" value="Genomic_DNA"/>
</dbReference>
<proteinExistence type="predicted"/>
<dbReference type="Pfam" id="PF24610">
    <property type="entry name" value="DUF7623"/>
    <property type="match status" value="19"/>
</dbReference>
<keyword evidence="3" id="KW-1185">Reference proteome</keyword>
<feature type="domain" description="DUF7623" evidence="1">
    <location>
        <begin position="1216"/>
        <end position="1279"/>
    </location>
</feature>
<reference evidence="3" key="1">
    <citation type="submission" date="2011-07" db="EMBL/GenBank/DDBJ databases">
        <title>Divergent evolution of antigenic variation in African trypanosomes.</title>
        <authorList>
            <person name="Jackson A.P."/>
            <person name="Berry A."/>
            <person name="Allison H.C."/>
            <person name="Burton P."/>
            <person name="Anderson J."/>
            <person name="Aslett M."/>
            <person name="Brown R."/>
            <person name="Corton N."/>
            <person name="Harris D."/>
            <person name="Hauser H."/>
            <person name="Gamble J."/>
            <person name="Gilderthorp R."/>
            <person name="McQuillan J."/>
            <person name="Quail M.A."/>
            <person name="Sanders M."/>
            <person name="Van Tonder A."/>
            <person name="Ginger M.L."/>
            <person name="Donelson J.E."/>
            <person name="Field M.C."/>
            <person name="Barry J.D."/>
            <person name="Berriman M."/>
            <person name="Hertz-Fowler C."/>
        </authorList>
    </citation>
    <scope>NUCLEOTIDE SEQUENCE [LARGE SCALE GENOMIC DNA]</scope>
    <source>
        <strain evidence="3">IL3000</strain>
    </source>
</reference>
<feature type="domain" description="DUF7623" evidence="1">
    <location>
        <begin position="4"/>
        <end position="67"/>
    </location>
</feature>
<feature type="domain" description="DUF7623" evidence="1">
    <location>
        <begin position="879"/>
        <end position="941"/>
    </location>
</feature>
<feature type="domain" description="DUF7623" evidence="1">
    <location>
        <begin position="273"/>
        <end position="337"/>
    </location>
</feature>
<protein>
    <submittedName>
        <fullName evidence="2">WGS project CAEQ00000000 data, annotated contig 558</fullName>
    </submittedName>
</protein>
<feature type="domain" description="DUF7623" evidence="1">
    <location>
        <begin position="541"/>
        <end position="605"/>
    </location>
</feature>
<accession>F9WGV6</accession>
<dbReference type="OMA" id="HVIATEM"/>
<name>F9WGV6_TRYCI</name>
<feature type="domain" description="DUF7623" evidence="1">
    <location>
        <begin position="949"/>
        <end position="1009"/>
    </location>
</feature>
<feature type="domain" description="DUF7623" evidence="1">
    <location>
        <begin position="744"/>
        <end position="807"/>
    </location>
</feature>
<comment type="caution">
    <text evidence="2">The sequence shown here is derived from an EMBL/GenBank/DDBJ whole genome shotgun (WGS) entry which is preliminary data.</text>
</comment>
<feature type="domain" description="DUF7623" evidence="1">
    <location>
        <begin position="1146"/>
        <end position="1210"/>
    </location>
</feature>
<gene>
    <name evidence="2" type="ORF">TCIL3000_0_14580</name>
</gene>
<feature type="domain" description="DUF7623" evidence="1">
    <location>
        <begin position="678"/>
        <end position="738"/>
    </location>
</feature>
<feature type="domain" description="DUF7623" evidence="1">
    <location>
        <begin position="408"/>
        <end position="472"/>
    </location>
</feature>
<feature type="domain" description="DUF7623" evidence="1">
    <location>
        <begin position="342"/>
        <end position="399"/>
    </location>
</feature>
<feature type="non-terminal residue" evidence="2">
    <location>
        <position position="1397"/>
    </location>
</feature>